<accession>A0A2G4RF59</accession>
<proteinExistence type="predicted"/>
<dbReference type="OrthoDB" id="7221405at2"/>
<reference evidence="1 2" key="1">
    <citation type="submission" date="2017-10" db="EMBL/GenBank/DDBJ databases">
        <title>Genomic analysis of the genus Acetobacter.</title>
        <authorList>
            <person name="Kim K.H."/>
            <person name="Chun B.H."/>
            <person name="Son A.R."/>
            <person name="Jeon C.O."/>
        </authorList>
    </citation>
    <scope>NUCLEOTIDE SEQUENCE [LARGE SCALE GENOMIC DNA]</scope>
    <source>
        <strain evidence="1 2">LHT 2458</strain>
    </source>
</reference>
<evidence type="ECO:0000313" key="1">
    <source>
        <dbReference type="EMBL" id="PHY95212.1"/>
    </source>
</evidence>
<evidence type="ECO:0000313" key="2">
    <source>
        <dbReference type="Proteomes" id="UP000228751"/>
    </source>
</evidence>
<dbReference type="EMBL" id="PEBQ01000030">
    <property type="protein sequence ID" value="PHY95212.1"/>
    <property type="molecule type" value="Genomic_DNA"/>
</dbReference>
<name>A0A2G4RF59_9PROT</name>
<gene>
    <name evidence="1" type="ORF">CSR02_02470</name>
</gene>
<protein>
    <submittedName>
        <fullName evidence="1">Uncharacterized protein</fullName>
    </submittedName>
</protein>
<dbReference type="AlphaFoldDB" id="A0A2G4RF59"/>
<keyword evidence="2" id="KW-1185">Reference proteome</keyword>
<dbReference type="Proteomes" id="UP000228751">
    <property type="component" value="Unassembled WGS sequence"/>
</dbReference>
<comment type="caution">
    <text evidence="1">The sequence shown here is derived from an EMBL/GenBank/DDBJ whole genome shotgun (WGS) entry which is preliminary data.</text>
</comment>
<organism evidence="1 2">
    <name type="scientific">Acetobacter pomorum</name>
    <dbReference type="NCBI Taxonomy" id="65959"/>
    <lineage>
        <taxon>Bacteria</taxon>
        <taxon>Pseudomonadati</taxon>
        <taxon>Pseudomonadota</taxon>
        <taxon>Alphaproteobacteria</taxon>
        <taxon>Acetobacterales</taxon>
        <taxon>Acetobacteraceae</taxon>
        <taxon>Acetobacter</taxon>
    </lineage>
</organism>
<sequence>MPDNKYNKQEVALLFVNLKETKEQTQQWAHVWYWKGVLSPQIGRHSAQCLCCTGQAGLSAFLLARAQESVLGRCMPYRSVWIICSPNQIEMVRNQLRKEGFLNSFYQFSA</sequence>